<protein>
    <recommendedName>
        <fullName evidence="6">Exodeoxyribonuclease 7 small subunit</fullName>
        <ecNumber evidence="6">3.1.11.6</ecNumber>
    </recommendedName>
    <alternativeName>
        <fullName evidence="6">Exodeoxyribonuclease VII small subunit</fullName>
        <shortName evidence="6">Exonuclease VII small subunit</shortName>
    </alternativeName>
</protein>
<keyword evidence="9" id="KW-1185">Reference proteome</keyword>
<evidence type="ECO:0000256" key="2">
    <source>
        <dbReference type="ARBA" id="ARBA00022490"/>
    </source>
</evidence>
<evidence type="ECO:0000256" key="5">
    <source>
        <dbReference type="ARBA" id="ARBA00022839"/>
    </source>
</evidence>
<accession>A0ABV5V0G7</accession>
<reference evidence="8 9" key="1">
    <citation type="submission" date="2024-09" db="EMBL/GenBank/DDBJ databases">
        <authorList>
            <person name="Sun Q."/>
            <person name="Mori K."/>
        </authorList>
    </citation>
    <scope>NUCLEOTIDE SEQUENCE [LARGE SCALE GENOMIC DNA]</scope>
    <source>
        <strain evidence="8 9">JCM 12763</strain>
    </source>
</reference>
<dbReference type="NCBIfam" id="NF002139">
    <property type="entry name" value="PRK00977.1-3"/>
    <property type="match status" value="1"/>
</dbReference>
<dbReference type="EC" id="3.1.11.6" evidence="6"/>
<keyword evidence="5 6" id="KW-0269">Exonuclease</keyword>
<evidence type="ECO:0000256" key="6">
    <source>
        <dbReference type="HAMAP-Rule" id="MF_00337"/>
    </source>
</evidence>
<keyword evidence="4 6" id="KW-0378">Hydrolase</keyword>
<evidence type="ECO:0000256" key="7">
    <source>
        <dbReference type="SAM" id="MobiDB-lite"/>
    </source>
</evidence>
<dbReference type="RefSeq" id="WP_141337891.1">
    <property type="nucleotide sequence ID" value="NZ_JBHMAX010000007.1"/>
</dbReference>
<organism evidence="8 9">
    <name type="scientific">Ornithinimicrobium kibberense</name>
    <dbReference type="NCBI Taxonomy" id="282060"/>
    <lineage>
        <taxon>Bacteria</taxon>
        <taxon>Bacillati</taxon>
        <taxon>Actinomycetota</taxon>
        <taxon>Actinomycetes</taxon>
        <taxon>Micrococcales</taxon>
        <taxon>Ornithinimicrobiaceae</taxon>
        <taxon>Ornithinimicrobium</taxon>
    </lineage>
</organism>
<feature type="region of interest" description="Disordered" evidence="7">
    <location>
        <begin position="67"/>
        <end position="101"/>
    </location>
</feature>
<dbReference type="Proteomes" id="UP001589613">
    <property type="component" value="Unassembled WGS sequence"/>
</dbReference>
<comment type="subunit">
    <text evidence="6">Heterooligomer composed of large and small subunits.</text>
</comment>
<dbReference type="PANTHER" id="PTHR34137:SF1">
    <property type="entry name" value="EXODEOXYRIBONUCLEASE 7 SMALL SUBUNIT"/>
    <property type="match status" value="1"/>
</dbReference>
<dbReference type="EMBL" id="JBHMAX010000007">
    <property type="protein sequence ID" value="MFB9731275.1"/>
    <property type="molecule type" value="Genomic_DNA"/>
</dbReference>
<dbReference type="PANTHER" id="PTHR34137">
    <property type="entry name" value="EXODEOXYRIBONUCLEASE 7 SMALL SUBUNIT"/>
    <property type="match status" value="1"/>
</dbReference>
<comment type="catalytic activity">
    <reaction evidence="6">
        <text>Exonucleolytic cleavage in either 5'- to 3'- or 3'- to 5'-direction to yield nucleoside 5'-phosphates.</text>
        <dbReference type="EC" id="3.1.11.6"/>
    </reaction>
</comment>
<evidence type="ECO:0000256" key="3">
    <source>
        <dbReference type="ARBA" id="ARBA00022722"/>
    </source>
</evidence>
<keyword evidence="2 6" id="KW-0963">Cytoplasm</keyword>
<dbReference type="GO" id="GO:0008855">
    <property type="term" value="F:exodeoxyribonuclease VII activity"/>
    <property type="evidence" value="ECO:0007669"/>
    <property type="project" value="UniProtKB-EC"/>
</dbReference>
<sequence>MTSTDTPSSEPTPVDQLTYEQARDELVALVSRIESGQVPLEESMLLWERGEELAAHCQAKLDSAQETLDRATARGDSAGEDATVTEGSDVDAEDQQGGPAD</sequence>
<dbReference type="InterPro" id="IPR037004">
    <property type="entry name" value="Exonuc_VII_ssu_sf"/>
</dbReference>
<proteinExistence type="inferred from homology"/>
<dbReference type="NCBIfam" id="TIGR01280">
    <property type="entry name" value="xseB"/>
    <property type="match status" value="1"/>
</dbReference>
<evidence type="ECO:0000256" key="4">
    <source>
        <dbReference type="ARBA" id="ARBA00022801"/>
    </source>
</evidence>
<evidence type="ECO:0000256" key="1">
    <source>
        <dbReference type="ARBA" id="ARBA00009998"/>
    </source>
</evidence>
<keyword evidence="3 6" id="KW-0540">Nuclease</keyword>
<dbReference type="Gene3D" id="1.10.287.1040">
    <property type="entry name" value="Exonuclease VII, small subunit"/>
    <property type="match status" value="1"/>
</dbReference>
<comment type="function">
    <text evidence="6">Bidirectionally degrades single-stranded DNA into large acid-insoluble oligonucleotides, which are then degraded further into small acid-soluble oligonucleotides.</text>
</comment>
<evidence type="ECO:0000313" key="9">
    <source>
        <dbReference type="Proteomes" id="UP001589613"/>
    </source>
</evidence>
<evidence type="ECO:0000313" key="8">
    <source>
        <dbReference type="EMBL" id="MFB9731275.1"/>
    </source>
</evidence>
<dbReference type="HAMAP" id="MF_00337">
    <property type="entry name" value="Exonuc_7_S"/>
    <property type="match status" value="1"/>
</dbReference>
<dbReference type="InterPro" id="IPR003761">
    <property type="entry name" value="Exonuc_VII_S"/>
</dbReference>
<comment type="subcellular location">
    <subcellularLocation>
        <location evidence="6">Cytoplasm</location>
    </subcellularLocation>
</comment>
<comment type="similarity">
    <text evidence="1 6">Belongs to the XseB family.</text>
</comment>
<gene>
    <name evidence="6" type="primary">xseB</name>
    <name evidence="8" type="ORF">ACFFN0_04355</name>
</gene>
<name>A0ABV5V0G7_9MICO</name>
<comment type="caution">
    <text evidence="8">The sequence shown here is derived from an EMBL/GenBank/DDBJ whole genome shotgun (WGS) entry which is preliminary data.</text>
</comment>
<dbReference type="SUPFAM" id="SSF116842">
    <property type="entry name" value="XseB-like"/>
    <property type="match status" value="1"/>
</dbReference>
<dbReference type="Pfam" id="PF02609">
    <property type="entry name" value="Exonuc_VII_S"/>
    <property type="match status" value="1"/>
</dbReference>